<protein>
    <submittedName>
        <fullName evidence="2">Uncharacterized protein</fullName>
    </submittedName>
</protein>
<gene>
    <name evidence="2" type="ORF">C2E20_7701</name>
</gene>
<accession>A0A2P6V3Q3</accession>
<organism evidence="2 3">
    <name type="scientific">Micractinium conductrix</name>
    <dbReference type="NCBI Taxonomy" id="554055"/>
    <lineage>
        <taxon>Eukaryota</taxon>
        <taxon>Viridiplantae</taxon>
        <taxon>Chlorophyta</taxon>
        <taxon>core chlorophytes</taxon>
        <taxon>Trebouxiophyceae</taxon>
        <taxon>Chlorellales</taxon>
        <taxon>Chlorellaceae</taxon>
        <taxon>Chlorella clade</taxon>
        <taxon>Micractinium</taxon>
    </lineage>
</organism>
<proteinExistence type="predicted"/>
<dbReference type="AlphaFoldDB" id="A0A2P6V3Q3"/>
<feature type="region of interest" description="Disordered" evidence="1">
    <location>
        <begin position="14"/>
        <end position="33"/>
    </location>
</feature>
<sequence length="367" mass="38108">MSFACAVRGDTAAVHAPAGPWPPSLRKEGEGPPPAKWKPWEVLLAVGAVASEGLTVLAEPEPAQQLLTQHRQRLYPCGAPAELPVLKRQRLENYAGPRDQQWQWQPTLLAPACGQPLLHAQHWRWQQQLATPPALPAAHAWTAAPPLWAQCNAQQPTAQHLAPPLVQAPLPPPVPVTPLGAAAQQFATRRTSSTSGSAQEGEASLADGTETSASVEGGGALPAALPHVTLPAELCRRMLRLLGLCMAALHAAAARDAAAAAPTRQHQASHVQPTAAPSVGGLPQRPAPGSAPGPAAAGISAGALDLLAAASRAQQARLASPLLDATSCAAHKQRLQLTPMQRVVLGVMAAARLEDRVSRRAPAIGGL</sequence>
<keyword evidence="3" id="KW-1185">Reference proteome</keyword>
<dbReference type="Proteomes" id="UP000239649">
    <property type="component" value="Unassembled WGS sequence"/>
</dbReference>
<feature type="region of interest" description="Disordered" evidence="1">
    <location>
        <begin position="260"/>
        <end position="295"/>
    </location>
</feature>
<evidence type="ECO:0000313" key="3">
    <source>
        <dbReference type="Proteomes" id="UP000239649"/>
    </source>
</evidence>
<evidence type="ECO:0000256" key="1">
    <source>
        <dbReference type="SAM" id="MobiDB-lite"/>
    </source>
</evidence>
<name>A0A2P6V3Q3_9CHLO</name>
<evidence type="ECO:0000313" key="2">
    <source>
        <dbReference type="EMBL" id="PSC68710.1"/>
    </source>
</evidence>
<reference evidence="2 3" key="1">
    <citation type="journal article" date="2018" name="Plant J.">
        <title>Genome sequences of Chlorella sorokiniana UTEX 1602 and Micractinium conductrix SAG 241.80: implications to maltose excretion by a green alga.</title>
        <authorList>
            <person name="Arriola M.B."/>
            <person name="Velmurugan N."/>
            <person name="Zhang Y."/>
            <person name="Plunkett M.H."/>
            <person name="Hondzo H."/>
            <person name="Barney B.M."/>
        </authorList>
    </citation>
    <scope>NUCLEOTIDE SEQUENCE [LARGE SCALE GENOMIC DNA]</scope>
    <source>
        <strain evidence="2 3">SAG 241.80</strain>
    </source>
</reference>
<comment type="caution">
    <text evidence="2">The sequence shown here is derived from an EMBL/GenBank/DDBJ whole genome shotgun (WGS) entry which is preliminary data.</text>
</comment>
<dbReference type="EMBL" id="LHPF02000034">
    <property type="protein sequence ID" value="PSC68710.1"/>
    <property type="molecule type" value="Genomic_DNA"/>
</dbReference>
<feature type="region of interest" description="Disordered" evidence="1">
    <location>
        <begin position="184"/>
        <end position="217"/>
    </location>
</feature>
<feature type="compositionally biased region" description="Low complexity" evidence="1">
    <location>
        <begin position="184"/>
        <end position="195"/>
    </location>
</feature>